<reference evidence="2 3" key="1">
    <citation type="submission" date="2016-01" db="EMBL/GenBank/DDBJ databases">
        <title>Highly variable Streptococcus oralis are common among viridans streptococci isolated from primates.</title>
        <authorList>
            <person name="Denapaite D."/>
            <person name="Rieger M."/>
            <person name="Koendgen S."/>
            <person name="Brueckner R."/>
            <person name="Ochigava I."/>
            <person name="Kappeler P."/>
            <person name="Maetz-Rensing K."/>
            <person name="Leendertz F."/>
            <person name="Hakenbeck R."/>
        </authorList>
    </citation>
    <scope>NUCLEOTIDE SEQUENCE [LARGE SCALE GENOMIC DNA]</scope>
    <source>
        <strain evidence="2 3">DD28</strain>
    </source>
</reference>
<comment type="caution">
    <text evidence="2">The sequence shown here is derived from an EMBL/GenBank/DDBJ whole genome shotgun (WGS) entry which is preliminary data.</text>
</comment>
<sequence length="164" mass="18087">MFQKRKEEIEMKKTWKVFLTVLTALVAVVLVACGQGTASKDNKEAEVKKIDFILDWTPNTNHTGLYVAKEKGYFKEAGVDVDLKLPPEESSSDLVINGKAPFAVYFQDYMAKKLEKGAGITAVAAIVEHNTSGIISRKSDNVSSPKDLVGKKYGTWNDPTDLLC</sequence>
<gene>
    <name evidence="2" type="ORF">SMIDD28_01983</name>
</gene>
<dbReference type="EMBL" id="LQOA01000052">
    <property type="protein sequence ID" value="KXT96762.1"/>
    <property type="molecule type" value="Genomic_DNA"/>
</dbReference>
<accession>A0A139Q3F1</accession>
<dbReference type="SUPFAM" id="SSF53850">
    <property type="entry name" value="Periplasmic binding protein-like II"/>
    <property type="match status" value="1"/>
</dbReference>
<name>A0A139Q3F1_STRMT</name>
<dbReference type="InterPro" id="IPR027939">
    <property type="entry name" value="NMT1/THI5"/>
</dbReference>
<evidence type="ECO:0000313" key="2">
    <source>
        <dbReference type="EMBL" id="KXT96762.1"/>
    </source>
</evidence>
<dbReference type="GO" id="GO:0009228">
    <property type="term" value="P:thiamine biosynthetic process"/>
    <property type="evidence" value="ECO:0007669"/>
    <property type="project" value="InterPro"/>
</dbReference>
<evidence type="ECO:0000313" key="3">
    <source>
        <dbReference type="Proteomes" id="UP000070136"/>
    </source>
</evidence>
<dbReference type="Proteomes" id="UP000070136">
    <property type="component" value="Unassembled WGS sequence"/>
</dbReference>
<organism evidence="2 3">
    <name type="scientific">Streptococcus mitis</name>
    <dbReference type="NCBI Taxonomy" id="28037"/>
    <lineage>
        <taxon>Bacteria</taxon>
        <taxon>Bacillati</taxon>
        <taxon>Bacillota</taxon>
        <taxon>Bacilli</taxon>
        <taxon>Lactobacillales</taxon>
        <taxon>Streptococcaceae</taxon>
        <taxon>Streptococcus</taxon>
        <taxon>Streptococcus mitis group</taxon>
    </lineage>
</organism>
<evidence type="ECO:0000259" key="1">
    <source>
        <dbReference type="Pfam" id="PF09084"/>
    </source>
</evidence>
<dbReference type="Pfam" id="PF09084">
    <property type="entry name" value="NMT1"/>
    <property type="match status" value="1"/>
</dbReference>
<dbReference type="PANTHER" id="PTHR31528">
    <property type="entry name" value="4-AMINO-5-HYDROXYMETHYL-2-METHYLPYRIMIDINE PHOSPHATE SYNTHASE THI11-RELATED"/>
    <property type="match status" value="1"/>
</dbReference>
<feature type="domain" description="SsuA/THI5-like" evidence="1">
    <location>
        <begin position="59"/>
        <end position="160"/>
    </location>
</feature>
<protein>
    <submittedName>
        <fullName evidence="2">Hydroxymethylpyrimidine ABC transporter, substrate-binding component</fullName>
    </submittedName>
</protein>
<dbReference type="AlphaFoldDB" id="A0A139Q3F1"/>
<dbReference type="PROSITE" id="PS51257">
    <property type="entry name" value="PROKAR_LIPOPROTEIN"/>
    <property type="match status" value="1"/>
</dbReference>
<dbReference type="InterPro" id="IPR015168">
    <property type="entry name" value="SsuA/THI5"/>
</dbReference>
<dbReference type="Gene3D" id="3.40.190.10">
    <property type="entry name" value="Periplasmic binding protein-like II"/>
    <property type="match status" value="2"/>
</dbReference>
<dbReference type="PATRIC" id="fig|28037.234.peg.2072"/>
<dbReference type="PANTHER" id="PTHR31528:SF3">
    <property type="entry name" value="THIAMINE BIOSYNTHESIS PROTEIN HI_0357-RELATED"/>
    <property type="match status" value="1"/>
</dbReference>
<proteinExistence type="predicted"/>